<gene>
    <name evidence="3" type="ORF">MO867_00140</name>
</gene>
<sequence length="236" mass="27629">MFKQRNTEFVEISRQNLRRQILIIGAIVLAILLGFFIFTFERVRDLDDRVRSPINILPLLMIPEVYDIQGYPAASERAFSRFLSKGNNHARFTKLKKFLRNNRVDQVVPPFELLRQGSDWQDLDEPPFAIPPKELWWGMVNTLRVIEREIVPRIGPITVVSGWRTVGYNRKAGGSKGSKHLHFCGLDMVPQQKFSRDQLIPVLRDIHKRNGLQWQMGLGIYRSVRFHVDTCGYRRW</sequence>
<dbReference type="AlphaFoldDB" id="A0A9X2ENB9"/>
<organism evidence="3 4">
    <name type="scientific">Microbulbifer okhotskensis</name>
    <dbReference type="NCBI Taxonomy" id="2926617"/>
    <lineage>
        <taxon>Bacteria</taxon>
        <taxon>Pseudomonadati</taxon>
        <taxon>Pseudomonadota</taxon>
        <taxon>Gammaproteobacteria</taxon>
        <taxon>Cellvibrionales</taxon>
        <taxon>Microbulbiferaceae</taxon>
        <taxon>Microbulbifer</taxon>
    </lineage>
</organism>
<dbReference type="EMBL" id="JALBWM010000001">
    <property type="protein sequence ID" value="MCO1332733.1"/>
    <property type="molecule type" value="Genomic_DNA"/>
</dbReference>
<evidence type="ECO:0000313" key="3">
    <source>
        <dbReference type="EMBL" id="MCO1332733.1"/>
    </source>
</evidence>
<keyword evidence="4" id="KW-1185">Reference proteome</keyword>
<name>A0A9X2ENB9_9GAMM</name>
<comment type="caution">
    <text evidence="3">The sequence shown here is derived from an EMBL/GenBank/DDBJ whole genome shotgun (WGS) entry which is preliminary data.</text>
</comment>
<protein>
    <submittedName>
        <fullName evidence="3">D-Ala-D-Ala carboxypeptidase family metallohydrolase</fullName>
    </submittedName>
</protein>
<dbReference type="InterPro" id="IPR013230">
    <property type="entry name" value="Peptidase_M15A_C"/>
</dbReference>
<dbReference type="Proteomes" id="UP001139028">
    <property type="component" value="Unassembled WGS sequence"/>
</dbReference>
<feature type="transmembrane region" description="Helical" evidence="1">
    <location>
        <begin position="21"/>
        <end position="40"/>
    </location>
</feature>
<keyword evidence="1" id="KW-0812">Transmembrane</keyword>
<keyword evidence="3" id="KW-0378">Hydrolase</keyword>
<keyword evidence="3" id="KW-0645">Protease</keyword>
<keyword evidence="1" id="KW-1133">Transmembrane helix</keyword>
<feature type="domain" description="Peptidase M15A C-terminal" evidence="2">
    <location>
        <begin position="156"/>
        <end position="210"/>
    </location>
</feature>
<dbReference type="GO" id="GO:0004180">
    <property type="term" value="F:carboxypeptidase activity"/>
    <property type="evidence" value="ECO:0007669"/>
    <property type="project" value="UniProtKB-KW"/>
</dbReference>
<keyword evidence="1" id="KW-0472">Membrane</keyword>
<evidence type="ECO:0000259" key="2">
    <source>
        <dbReference type="Pfam" id="PF08291"/>
    </source>
</evidence>
<dbReference type="Pfam" id="PF08291">
    <property type="entry name" value="Peptidase_M15_3"/>
    <property type="match status" value="1"/>
</dbReference>
<keyword evidence="3" id="KW-0121">Carboxypeptidase</keyword>
<dbReference type="SUPFAM" id="SSF55166">
    <property type="entry name" value="Hedgehog/DD-peptidase"/>
    <property type="match status" value="1"/>
</dbReference>
<dbReference type="InterPro" id="IPR009045">
    <property type="entry name" value="Zn_M74/Hedgehog-like"/>
</dbReference>
<evidence type="ECO:0000256" key="1">
    <source>
        <dbReference type="SAM" id="Phobius"/>
    </source>
</evidence>
<evidence type="ECO:0000313" key="4">
    <source>
        <dbReference type="Proteomes" id="UP001139028"/>
    </source>
</evidence>
<dbReference type="RefSeq" id="WP_252463904.1">
    <property type="nucleotide sequence ID" value="NZ_JALBWM010000001.1"/>
</dbReference>
<accession>A0A9X2ENB9</accession>
<dbReference type="Gene3D" id="3.30.1380.10">
    <property type="match status" value="1"/>
</dbReference>
<reference evidence="3" key="1">
    <citation type="journal article" date="2022" name="Arch. Microbiol.">
        <title>Microbulbifer okhotskensis sp. nov., isolated from a deep bottom sediment of the Okhotsk Sea.</title>
        <authorList>
            <person name="Romanenko L."/>
            <person name="Kurilenko V."/>
            <person name="Otstavnykh N."/>
            <person name="Velansky P."/>
            <person name="Isaeva M."/>
            <person name="Mikhailov V."/>
        </authorList>
    </citation>
    <scope>NUCLEOTIDE SEQUENCE</scope>
    <source>
        <strain evidence="3">OS29</strain>
    </source>
</reference>
<proteinExistence type="predicted"/>